<sequence>MVLTVGEDGISGLKDTKVFVQINGKIGRLECRGACLTRGHRNLRCHRKLRWRPVGNPCFEIKSLTLGFFFLPLLLPDLFRLITIPV</sequence>
<organism evidence="1 2">
    <name type="scientific">Helianthus annuus</name>
    <name type="common">Common sunflower</name>
    <dbReference type="NCBI Taxonomy" id="4232"/>
    <lineage>
        <taxon>Eukaryota</taxon>
        <taxon>Viridiplantae</taxon>
        <taxon>Streptophyta</taxon>
        <taxon>Embryophyta</taxon>
        <taxon>Tracheophyta</taxon>
        <taxon>Spermatophyta</taxon>
        <taxon>Magnoliopsida</taxon>
        <taxon>eudicotyledons</taxon>
        <taxon>Gunneridae</taxon>
        <taxon>Pentapetalae</taxon>
        <taxon>asterids</taxon>
        <taxon>campanulids</taxon>
        <taxon>Asterales</taxon>
        <taxon>Asteraceae</taxon>
        <taxon>Asteroideae</taxon>
        <taxon>Heliantheae alliance</taxon>
        <taxon>Heliantheae</taxon>
        <taxon>Helianthus</taxon>
    </lineage>
</organism>
<keyword evidence="2" id="KW-1185">Reference proteome</keyword>
<accession>A0A251SB48</accession>
<proteinExistence type="predicted"/>
<reference evidence="2" key="1">
    <citation type="journal article" date="2017" name="Nature">
        <title>The sunflower genome provides insights into oil metabolism, flowering and Asterid evolution.</title>
        <authorList>
            <person name="Badouin H."/>
            <person name="Gouzy J."/>
            <person name="Grassa C.J."/>
            <person name="Murat F."/>
            <person name="Staton S.E."/>
            <person name="Cottret L."/>
            <person name="Lelandais-Briere C."/>
            <person name="Owens G.L."/>
            <person name="Carrere S."/>
            <person name="Mayjonade B."/>
            <person name="Legrand L."/>
            <person name="Gill N."/>
            <person name="Kane N.C."/>
            <person name="Bowers J.E."/>
            <person name="Hubner S."/>
            <person name="Bellec A."/>
            <person name="Berard A."/>
            <person name="Berges H."/>
            <person name="Blanchet N."/>
            <person name="Boniface M.C."/>
            <person name="Brunel D."/>
            <person name="Catrice O."/>
            <person name="Chaidir N."/>
            <person name="Claudel C."/>
            <person name="Donnadieu C."/>
            <person name="Faraut T."/>
            <person name="Fievet G."/>
            <person name="Helmstetter N."/>
            <person name="King M."/>
            <person name="Knapp S.J."/>
            <person name="Lai Z."/>
            <person name="Le Paslier M.C."/>
            <person name="Lippi Y."/>
            <person name="Lorenzon L."/>
            <person name="Mandel J.R."/>
            <person name="Marage G."/>
            <person name="Marchand G."/>
            <person name="Marquand E."/>
            <person name="Bret-Mestries E."/>
            <person name="Morien E."/>
            <person name="Nambeesan S."/>
            <person name="Nguyen T."/>
            <person name="Pegot-Espagnet P."/>
            <person name="Pouilly N."/>
            <person name="Raftis F."/>
            <person name="Sallet E."/>
            <person name="Schiex T."/>
            <person name="Thomas J."/>
            <person name="Vandecasteele C."/>
            <person name="Vares D."/>
            <person name="Vear F."/>
            <person name="Vautrin S."/>
            <person name="Crespi M."/>
            <person name="Mangin B."/>
            <person name="Burke J.M."/>
            <person name="Salse J."/>
            <person name="Munos S."/>
            <person name="Vincourt P."/>
            <person name="Rieseberg L.H."/>
            <person name="Langlade N.B."/>
        </authorList>
    </citation>
    <scope>NUCLEOTIDE SEQUENCE [LARGE SCALE GENOMIC DNA]</scope>
    <source>
        <strain evidence="2">cv. SF193</strain>
    </source>
</reference>
<dbReference type="EMBL" id="CM007904">
    <property type="protein sequence ID" value="OTF94630.1"/>
    <property type="molecule type" value="Genomic_DNA"/>
</dbReference>
<gene>
    <name evidence="1" type="ORF">HannXRQ_Chr15g0474201</name>
</gene>
<evidence type="ECO:0000313" key="1">
    <source>
        <dbReference type="EMBL" id="OTF94630.1"/>
    </source>
</evidence>
<dbReference type="InParanoid" id="A0A251SB48"/>
<dbReference type="Proteomes" id="UP000215914">
    <property type="component" value="Chromosome 15"/>
</dbReference>
<protein>
    <submittedName>
        <fullName evidence="1">Uncharacterized protein</fullName>
    </submittedName>
</protein>
<evidence type="ECO:0000313" key="2">
    <source>
        <dbReference type="Proteomes" id="UP000215914"/>
    </source>
</evidence>
<dbReference type="AlphaFoldDB" id="A0A251SB48"/>
<name>A0A251SB48_HELAN</name>